<dbReference type="Pfam" id="PF04901">
    <property type="entry name" value="RAMP"/>
    <property type="match status" value="1"/>
</dbReference>
<evidence type="ECO:0000256" key="3">
    <source>
        <dbReference type="ARBA" id="ARBA00022448"/>
    </source>
</evidence>
<keyword evidence="9" id="KW-1015">Disulfide bond</keyword>
<keyword evidence="4" id="KW-1003">Cell membrane</keyword>
<keyword evidence="3" id="KW-0813">Transport</keyword>
<organism evidence="12 13">
    <name type="scientific">Pygocentrus nattereri</name>
    <name type="common">Red-bellied piranha</name>
    <dbReference type="NCBI Taxonomy" id="42514"/>
    <lineage>
        <taxon>Eukaryota</taxon>
        <taxon>Metazoa</taxon>
        <taxon>Chordata</taxon>
        <taxon>Craniata</taxon>
        <taxon>Vertebrata</taxon>
        <taxon>Euteleostomi</taxon>
        <taxon>Actinopterygii</taxon>
        <taxon>Neopterygii</taxon>
        <taxon>Teleostei</taxon>
        <taxon>Ostariophysi</taxon>
        <taxon>Characiformes</taxon>
        <taxon>Characoidei</taxon>
        <taxon>Pygocentrus</taxon>
    </lineage>
</organism>
<dbReference type="GO" id="GO:0001525">
    <property type="term" value="P:angiogenesis"/>
    <property type="evidence" value="ECO:0007669"/>
    <property type="project" value="TreeGrafter"/>
</dbReference>
<protein>
    <recommendedName>
        <fullName evidence="14">Receptor (G protein-coupled) activity modifying protein 2</fullName>
    </recommendedName>
</protein>
<evidence type="ECO:0000256" key="6">
    <source>
        <dbReference type="ARBA" id="ARBA00022729"/>
    </source>
</evidence>
<dbReference type="GO" id="GO:0006886">
    <property type="term" value="P:intracellular protein transport"/>
    <property type="evidence" value="ECO:0007669"/>
    <property type="project" value="InterPro"/>
</dbReference>
<dbReference type="GO" id="GO:0032870">
    <property type="term" value="P:cellular response to hormone stimulus"/>
    <property type="evidence" value="ECO:0007669"/>
    <property type="project" value="TreeGrafter"/>
</dbReference>
<evidence type="ECO:0008006" key="14">
    <source>
        <dbReference type="Google" id="ProtNLM"/>
    </source>
</evidence>
<dbReference type="GO" id="GO:0031623">
    <property type="term" value="P:receptor internalization"/>
    <property type="evidence" value="ECO:0007669"/>
    <property type="project" value="TreeGrafter"/>
</dbReference>
<evidence type="ECO:0000256" key="11">
    <source>
        <dbReference type="SAM" id="Phobius"/>
    </source>
</evidence>
<evidence type="ECO:0000256" key="7">
    <source>
        <dbReference type="ARBA" id="ARBA00022989"/>
    </source>
</evidence>
<gene>
    <name evidence="12" type="primary">RAMP2</name>
</gene>
<reference evidence="12 13" key="1">
    <citation type="submission" date="2020-10" db="EMBL/GenBank/DDBJ databases">
        <title>Pygocentrus nattereri (red-bellied piranha) genome, fPygNat1, primary haplotype.</title>
        <authorList>
            <person name="Myers G."/>
            <person name="Meyer A."/>
            <person name="Karagic N."/>
            <person name="Pippel M."/>
            <person name="Winkler S."/>
            <person name="Tracey A."/>
            <person name="Wood J."/>
            <person name="Formenti G."/>
            <person name="Howe K."/>
            <person name="Fedrigo O."/>
            <person name="Jarvis E.D."/>
        </authorList>
    </citation>
    <scope>NUCLEOTIDE SEQUENCE [LARGE SCALE GENOMIC DNA]</scope>
</reference>
<dbReference type="CTD" id="10266"/>
<dbReference type="GO" id="GO:0007186">
    <property type="term" value="P:G protein-coupled receptor signaling pathway"/>
    <property type="evidence" value="ECO:0007669"/>
    <property type="project" value="TreeGrafter"/>
</dbReference>
<evidence type="ECO:0000256" key="5">
    <source>
        <dbReference type="ARBA" id="ARBA00022692"/>
    </source>
</evidence>
<evidence type="ECO:0000313" key="13">
    <source>
        <dbReference type="Proteomes" id="UP001501920"/>
    </source>
</evidence>
<reference evidence="12" key="3">
    <citation type="submission" date="2025-09" db="UniProtKB">
        <authorList>
            <consortium name="Ensembl"/>
        </authorList>
    </citation>
    <scope>IDENTIFICATION</scope>
</reference>
<reference evidence="12" key="2">
    <citation type="submission" date="2025-08" db="UniProtKB">
        <authorList>
            <consortium name="Ensembl"/>
        </authorList>
    </citation>
    <scope>IDENTIFICATION</scope>
</reference>
<dbReference type="GeneID" id="108427406"/>
<keyword evidence="6" id="KW-0732">Signal</keyword>
<dbReference type="AlphaFoldDB" id="A0AAR2JFG7"/>
<dbReference type="Ensembl" id="ENSPNAT00000073233.1">
    <property type="protein sequence ID" value="ENSPNAP00000048954.1"/>
    <property type="gene ID" value="ENSPNAG00000030996.1"/>
</dbReference>
<keyword evidence="8 11" id="KW-0472">Membrane</keyword>
<evidence type="ECO:0000313" key="12">
    <source>
        <dbReference type="Ensembl" id="ENSPNAP00000048954.1"/>
    </source>
</evidence>
<dbReference type="PANTHER" id="PTHR14076">
    <property type="entry name" value="RECEPTOR ACTIVITY MODIFYING PROTEIN RAMP"/>
    <property type="match status" value="1"/>
</dbReference>
<dbReference type="GO" id="GO:0072659">
    <property type="term" value="P:protein localization to plasma membrane"/>
    <property type="evidence" value="ECO:0007669"/>
    <property type="project" value="TreeGrafter"/>
</dbReference>
<proteinExistence type="inferred from homology"/>
<keyword evidence="13" id="KW-1185">Reference proteome</keyword>
<feature type="transmembrane region" description="Helical" evidence="11">
    <location>
        <begin position="12"/>
        <end position="34"/>
    </location>
</feature>
<dbReference type="Proteomes" id="UP001501920">
    <property type="component" value="Chromosome 14"/>
</dbReference>
<feature type="transmembrane region" description="Helical" evidence="11">
    <location>
        <begin position="187"/>
        <end position="208"/>
    </location>
</feature>
<dbReference type="GO" id="GO:0009986">
    <property type="term" value="C:cell surface"/>
    <property type="evidence" value="ECO:0007669"/>
    <property type="project" value="TreeGrafter"/>
</dbReference>
<evidence type="ECO:0000256" key="1">
    <source>
        <dbReference type="ARBA" id="ARBA00004251"/>
    </source>
</evidence>
<dbReference type="GO" id="GO:0008277">
    <property type="term" value="P:regulation of G protein-coupled receptor signaling pathway"/>
    <property type="evidence" value="ECO:0007669"/>
    <property type="project" value="InterPro"/>
</dbReference>
<comment type="subcellular location">
    <subcellularLocation>
        <location evidence="1">Cell membrane</location>
        <topology evidence="1">Single-pass type I membrane protein</topology>
    </subcellularLocation>
</comment>
<comment type="similarity">
    <text evidence="2">Belongs to the RAMP family.</text>
</comment>
<keyword evidence="5 11" id="KW-0812">Transmembrane</keyword>
<dbReference type="RefSeq" id="XP_017552995.1">
    <property type="nucleotide sequence ID" value="XM_017697506.2"/>
</dbReference>
<evidence type="ECO:0000256" key="2">
    <source>
        <dbReference type="ARBA" id="ARBA00007087"/>
    </source>
</evidence>
<keyword evidence="7 11" id="KW-1133">Transmembrane helix</keyword>
<evidence type="ECO:0000256" key="8">
    <source>
        <dbReference type="ARBA" id="ARBA00023136"/>
    </source>
</evidence>
<dbReference type="GO" id="GO:0006816">
    <property type="term" value="P:calcium ion transport"/>
    <property type="evidence" value="ECO:0007669"/>
    <property type="project" value="TreeGrafter"/>
</dbReference>
<evidence type="ECO:0000256" key="9">
    <source>
        <dbReference type="ARBA" id="ARBA00023157"/>
    </source>
</evidence>
<name>A0AAR2JFG7_PYGNA</name>
<dbReference type="GO" id="GO:0005886">
    <property type="term" value="C:plasma membrane"/>
    <property type="evidence" value="ECO:0007669"/>
    <property type="project" value="UniProtKB-SubCell"/>
</dbReference>
<dbReference type="Gene3D" id="1.10.150.510">
    <property type="entry name" value="Receptor activity modifying family"/>
    <property type="match status" value="1"/>
</dbReference>
<evidence type="ECO:0000256" key="10">
    <source>
        <dbReference type="ARBA" id="ARBA00023170"/>
    </source>
</evidence>
<dbReference type="GO" id="GO:0043235">
    <property type="term" value="C:receptor complex"/>
    <property type="evidence" value="ECO:0007669"/>
    <property type="project" value="TreeGrafter"/>
</dbReference>
<evidence type="ECO:0000256" key="4">
    <source>
        <dbReference type="ARBA" id="ARBA00022475"/>
    </source>
</evidence>
<keyword evidence="10" id="KW-0675">Receptor</keyword>
<sequence>MDLLRPSPCIRPVWRAPFWVACMALMFSGLHALIPNGQKNLVRTTLPVLPGVQTTPLTTISGSFEASSSGDSLIQSSFPCGNVSCYIYCNICEEDHLPRTRCYEDLIQGICSFQFMEEMKAMNRSSWCVWDEVKSPYNTLTQCTENIADCLLLPWPNKLVEQIFVDIHTSYFQECPTETLRDPPPNVIFALVMTPICLIPAMVVLVVLKTKNGDRRS</sequence>
<accession>A0AAR2JFG7</accession>
<dbReference type="InterPro" id="IPR038126">
    <property type="entry name" value="RAMP_sf"/>
</dbReference>
<dbReference type="InterPro" id="IPR006985">
    <property type="entry name" value="RAMP"/>
</dbReference>
<dbReference type="GeneTree" id="ENSGT00940000160264"/>
<dbReference type="PANTHER" id="PTHR14076:SF10">
    <property type="entry name" value="RAMP2 PROTEIN"/>
    <property type="match status" value="1"/>
</dbReference>
<dbReference type="GO" id="GO:0015026">
    <property type="term" value="F:coreceptor activity"/>
    <property type="evidence" value="ECO:0007669"/>
    <property type="project" value="InterPro"/>
</dbReference>